<dbReference type="Proteomes" id="UP000095280">
    <property type="component" value="Unplaced"/>
</dbReference>
<dbReference type="InterPro" id="IPR001107">
    <property type="entry name" value="Band_7"/>
</dbReference>
<dbReference type="GO" id="GO:0016600">
    <property type="term" value="C:flotillin complex"/>
    <property type="evidence" value="ECO:0007669"/>
    <property type="project" value="TreeGrafter"/>
</dbReference>
<proteinExistence type="inferred from homology"/>
<feature type="transmembrane region" description="Helical" evidence="6">
    <location>
        <begin position="394"/>
        <end position="423"/>
    </location>
</feature>
<evidence type="ECO:0000256" key="2">
    <source>
        <dbReference type="ARBA" id="ARBA00007161"/>
    </source>
</evidence>
<protein>
    <submittedName>
        <fullName evidence="9">PHB domain-containing protein</fullName>
    </submittedName>
</protein>
<accession>A0A1I8ILN5</accession>
<feature type="transmembrane region" description="Helical" evidence="6">
    <location>
        <begin position="527"/>
        <end position="551"/>
    </location>
</feature>
<dbReference type="AlphaFoldDB" id="A0A1I8ILN5"/>
<dbReference type="Pfam" id="PF15975">
    <property type="entry name" value="Flot"/>
    <property type="match status" value="1"/>
</dbReference>
<reference evidence="9" key="1">
    <citation type="submission" date="2016-11" db="UniProtKB">
        <authorList>
            <consortium name="WormBaseParasite"/>
        </authorList>
    </citation>
    <scope>IDENTIFICATION</scope>
</reference>
<dbReference type="InterPro" id="IPR036013">
    <property type="entry name" value="Band_7/SPFH_dom_sf"/>
</dbReference>
<evidence type="ECO:0000256" key="4">
    <source>
        <dbReference type="SAM" id="Coils"/>
    </source>
</evidence>
<dbReference type="GO" id="GO:0031410">
    <property type="term" value="C:cytoplasmic vesicle"/>
    <property type="evidence" value="ECO:0007669"/>
    <property type="project" value="TreeGrafter"/>
</dbReference>
<dbReference type="SUPFAM" id="SSF117892">
    <property type="entry name" value="Band 7/SPFH domain"/>
    <property type="match status" value="1"/>
</dbReference>
<dbReference type="GO" id="GO:0002020">
    <property type="term" value="F:protease binding"/>
    <property type="evidence" value="ECO:0007669"/>
    <property type="project" value="TreeGrafter"/>
</dbReference>
<evidence type="ECO:0000313" key="8">
    <source>
        <dbReference type="Proteomes" id="UP000095280"/>
    </source>
</evidence>
<evidence type="ECO:0000256" key="3">
    <source>
        <dbReference type="ARBA" id="ARBA00023136"/>
    </source>
</evidence>
<comment type="subcellular location">
    <subcellularLocation>
        <location evidence="1">Membrane</location>
    </subcellularLocation>
</comment>
<dbReference type="SMART" id="SM00244">
    <property type="entry name" value="PHB"/>
    <property type="match status" value="1"/>
</dbReference>
<feature type="transmembrane region" description="Helical" evidence="6">
    <location>
        <begin position="572"/>
        <end position="589"/>
    </location>
</feature>
<keyword evidence="3 6" id="KW-0472">Membrane</keyword>
<dbReference type="InterPro" id="IPR031905">
    <property type="entry name" value="Flotillin_C"/>
</dbReference>
<dbReference type="InterPro" id="IPR027705">
    <property type="entry name" value="Flotillin_fam"/>
</dbReference>
<organism evidence="8 9">
    <name type="scientific">Macrostomum lignano</name>
    <dbReference type="NCBI Taxonomy" id="282301"/>
    <lineage>
        <taxon>Eukaryota</taxon>
        <taxon>Metazoa</taxon>
        <taxon>Spiralia</taxon>
        <taxon>Lophotrochozoa</taxon>
        <taxon>Platyhelminthes</taxon>
        <taxon>Rhabditophora</taxon>
        <taxon>Macrostomorpha</taxon>
        <taxon>Macrostomida</taxon>
        <taxon>Macrostomidae</taxon>
        <taxon>Macrostomum</taxon>
    </lineage>
</organism>
<dbReference type="Gene3D" id="3.30.479.30">
    <property type="entry name" value="Band 7 domain"/>
    <property type="match status" value="1"/>
</dbReference>
<evidence type="ECO:0000313" key="9">
    <source>
        <dbReference type="WBParaSite" id="maker-uti_cns_0013878-snap-gene-0.2-mRNA-1"/>
    </source>
</evidence>
<evidence type="ECO:0000259" key="7">
    <source>
        <dbReference type="SMART" id="SM00244"/>
    </source>
</evidence>
<evidence type="ECO:0000256" key="5">
    <source>
        <dbReference type="SAM" id="MobiDB-lite"/>
    </source>
</evidence>
<dbReference type="PANTHER" id="PTHR13806">
    <property type="entry name" value="FLOTILLIN-RELATED"/>
    <property type="match status" value="1"/>
</dbReference>
<dbReference type="GO" id="GO:0072659">
    <property type="term" value="P:protein localization to plasma membrane"/>
    <property type="evidence" value="ECO:0007669"/>
    <property type="project" value="TreeGrafter"/>
</dbReference>
<keyword evidence="4" id="KW-0175">Coiled coil</keyword>
<dbReference type="WBParaSite" id="maker-uti_cns_0013878-snap-gene-0.2-mRNA-1">
    <property type="protein sequence ID" value="maker-uti_cns_0013878-snap-gene-0.2-mRNA-1"/>
    <property type="gene ID" value="maker-uti_cns_0013878-snap-gene-0.2"/>
</dbReference>
<dbReference type="GO" id="GO:0045661">
    <property type="term" value="P:regulation of myoblast differentiation"/>
    <property type="evidence" value="ECO:0007669"/>
    <property type="project" value="TreeGrafter"/>
</dbReference>
<name>A0A1I8ILN5_9PLAT</name>
<feature type="domain" description="Band 7" evidence="7">
    <location>
        <begin position="834"/>
        <end position="1016"/>
    </location>
</feature>
<keyword evidence="6" id="KW-1133">Transmembrane helix</keyword>
<evidence type="ECO:0000256" key="1">
    <source>
        <dbReference type="ARBA" id="ARBA00004370"/>
    </source>
</evidence>
<keyword evidence="6" id="KW-0812">Transmembrane</keyword>
<feature type="coiled-coil region" evidence="4">
    <location>
        <begin position="1008"/>
        <end position="1035"/>
    </location>
</feature>
<feature type="region of interest" description="Disordered" evidence="5">
    <location>
        <begin position="28"/>
        <end position="50"/>
    </location>
</feature>
<dbReference type="PANTHER" id="PTHR13806:SF46">
    <property type="entry name" value="FLOTILLIN-1-RELATED"/>
    <property type="match status" value="1"/>
</dbReference>
<comment type="similarity">
    <text evidence="2">Belongs to the band 7/mec-2 family. Flotillin subfamily.</text>
</comment>
<dbReference type="CDD" id="cd03399">
    <property type="entry name" value="SPFH_flotillin"/>
    <property type="match status" value="1"/>
</dbReference>
<sequence length="1175" mass="126703">RSVRVTSDVLLVRLALLRVHHQEEHSFTNDYTSSRDFGESHQRGMAGRSRPPLRFCSRTAKIRARSTAATPAAAETETIAAEAATTGFVVRGRRNRRDPVFCCCGPGRKRYLIALLCSRSASRVVIGMRAEMANLNTTIAATTRSGSSGSSGSIFQPMTHRKMPWQNTANDLIENSLPAAGLLRGAHLRNSNLFLPLVTQITADISASITVIVVLRLLQGLAEGCLIPAVFGVMRFWGPEGERSSLLWLRRHRGVPRPADRPCPCARRSRTTGAGGVDKNLGKQERLYLESSSITKKVLFAHRRLRIPWKEIFKSRQVSNSNSDSAWFVSYAATATLLYVLLLCALVSVLWSLCSGLCALVYVCSGLCALVSVLWSCVPLVSVLPPGLCALVSVLWSSVLCVSGLCSVLWSCALVCVILVSVLWSLCALSLCSGLCALVSVLWSLCSVCCLSVLSVLWSLCSGLCALVVSVLWSLCSVSVSLVSVSLVSVLWSLCSGLCALVSVVWSVCSGLCALVSVLWSCALVSVLWSLCSGLCALISTPYGLITYLVARRLPCRLSETADQLRLTTIRKLLAGLGFGLKAIFFVALGFANDAIWATVLLSMARWAASAVHSVRATSQHCQNVTLPLLGLAVAGYAVNVIDLAPNFSGLVMVHGFANSISTFTGMMSTVIASLIVQSSGNSERVKLEWQVALSSAAGHPGMMSTVIASLIVQSSGNSERVKLEWQVALSSAAATQVLAGVVYLVFASAEEQPWTFETEATTAHPVAALVRTEFVASLEAGAGLAVVSPRLTLEVFTLKPKCEDVETSEGVAVTVTGVAQVKVMRDPEILTTACEQFLGKSRRSMEDTILQTMEGHLRAILGTLTVEAIYKDRDQFAELVRDVAAPDVGKMGIEILSFTIKDIYDRVDYLNSLGRTQTAIVKRDAAIGSAESERDAGIVESQCQRSRMEVRYEMDSRIADSARHFQIQKADFDVEVNRAKAQAELAYNLQSAKERQRIRTEEIEIDVREKRKLIEIEEKEIIRNEKELDAIVRRPAEAQAFQVQTIAAGDRYRQVKVAQAEAEAIRVRGAAEAASIEAVGKAQAEEMRLKASAFRAYGDAAVLELTLDALPKVAAEVAAPLARIDEIVVLGDDRTTSEVSRLLSSLPPAVQALTGVDLSKAIGRLPGATVAGSA</sequence>
<keyword evidence="8" id="KW-1185">Reference proteome</keyword>
<dbReference type="Pfam" id="PF01145">
    <property type="entry name" value="Band_7"/>
    <property type="match status" value="1"/>
</dbReference>
<feature type="transmembrane region" description="Helical" evidence="6">
    <location>
        <begin position="326"/>
        <end position="353"/>
    </location>
</feature>
<evidence type="ECO:0000256" key="6">
    <source>
        <dbReference type="SAM" id="Phobius"/>
    </source>
</evidence>
<feature type="transmembrane region" description="Helical" evidence="6">
    <location>
        <begin position="360"/>
        <end position="382"/>
    </location>
</feature>